<sequence length="1188" mass="133321">MRLLSLEIEGFKSFAQKTKIEFQPGMNGIIGPNGSGKSNIIEAIRWVMGEQFAKTLRGDKMADVIFNGSTDRKPLNRAQVKITFDNSDHYLQSEFTELTVTRRLYRNGDSEYLINDHAVRLKDIVELFMDSGIGRESFSIISQGRVAEIFNGKPSDRRTVIEDVAGVSKYKQNKQVAEKRLAETNDNLNRVNDIITEIMDRLEPLAEQSALAQDYLEQKTRLDLLDRTQTVRSILTKRQQLGTVQDQLAHAKATSDQYETETKSANEHLLVLRETYQRQLKAKDEHQQQVLSLTELIAKLNGEQSLSSVRQEQRAQEIGRLQTAIQSLKEQLAVLQKKLGQDRETITKQSQQLASDQAALKAAQSLSAREQVAQLEEQVETKRSQLVDLMQEQTSVQNQQQYLKRNHQRDSDQQAQADTDLKNLQEQYEEANQKAQAQHQQVAASQAKLDRISAKLQAEQAQAQTIQQRYEQISQQWYQALGEVKSAQNRIQGFRSMAADYTGYYQGVQYVLKNRQRFTGLFGSVSELIQVAPQYTMAIETVLGSQLQQLVVDTQITGKAIINFLVQQRAGRVTILPMDNLRPSWTPNSLQRVQTLPGFIGQASELIQYQDQYKGVVAHLLSTTVVADNLDHATTIARAGQHQLRVVTLDGQLINASGAMTGGANRRQRTGLLQQKEQLAQLETALKKTQANASELEHQVQNIQTAREQNQAVLTKLQEEQGQLQNAHQTLVTESQVSANELTSLKRQLTSLEFTVNQQNSQSQNYQSQLDQLDRDYARLSQEIADHQTAIQQMKDQINDLQQNANSQAERIQELMQKTAVGQERLNQLKSQQNADQVQLADYEQSQADYQHQLDQLESSVQAQADEVENSQAALQKATVELTDQQALVEKLSTETDAMAEQIENETTQLDRLQGLQRVAMNELSTLSGQQAKLEAQIDQGLNRLSERYSMSLTDAQTDLSELDDDELARQIKLLNRGIAELGEVNTASIAEYEEVKTRYDFLAGQQADLLESRAQLDATMSEMDREVATRFIKTFEEVSTAFSATFKQIFAGGSAKLVLTDPDAPLTTGVDIIAQPPGKRNQNLSLLSGGEQALTAITLLFAIIQVRPVPFAILDEPEAALDAVNVDRFANYLSHFGDDGPQFIVITHRKGTMMNANILYGVTMQESGVSRMVAVDIDETLGQHQAE</sequence>
<dbReference type="InterPro" id="IPR011890">
    <property type="entry name" value="SMC_prok"/>
</dbReference>
<comment type="function">
    <text evidence="6">Required for chromosome condensation and partitioning.</text>
</comment>
<dbReference type="Gene3D" id="1.20.1060.20">
    <property type="match status" value="1"/>
</dbReference>
<dbReference type="AlphaFoldDB" id="H4GJT9"/>
<keyword evidence="2 6" id="KW-0547">Nucleotide-binding</keyword>
<dbReference type="InterPro" id="IPR003395">
    <property type="entry name" value="RecF/RecN/SMC_N"/>
</dbReference>
<dbReference type="PIRSF" id="PIRSF005719">
    <property type="entry name" value="SMC"/>
    <property type="match status" value="1"/>
</dbReference>
<dbReference type="GO" id="GO:0003677">
    <property type="term" value="F:DNA binding"/>
    <property type="evidence" value="ECO:0007669"/>
    <property type="project" value="UniProtKB-UniRule"/>
</dbReference>
<keyword evidence="4 6" id="KW-0175">Coiled coil</keyword>
<feature type="coiled-coil region" evidence="6">
    <location>
        <begin position="672"/>
        <end position="723"/>
    </location>
</feature>
<keyword evidence="3 6" id="KW-0067">ATP-binding</keyword>
<evidence type="ECO:0000313" key="8">
    <source>
        <dbReference type="EMBL" id="EHS86126.1"/>
    </source>
</evidence>
<dbReference type="Pfam" id="PF02463">
    <property type="entry name" value="SMC_N"/>
    <property type="match status" value="2"/>
</dbReference>
<gene>
    <name evidence="6" type="primary">smc</name>
    <name evidence="8" type="ORF">PS3_4958</name>
</gene>
<dbReference type="EMBL" id="AICN01000049">
    <property type="protein sequence ID" value="EHS86126.1"/>
    <property type="molecule type" value="Genomic_DNA"/>
</dbReference>
<evidence type="ECO:0000313" key="9">
    <source>
        <dbReference type="Proteomes" id="UP000004567"/>
    </source>
</evidence>
<dbReference type="FunFam" id="3.40.50.300:FF:000984">
    <property type="entry name" value="Chromosome partition protein Smc"/>
    <property type="match status" value="1"/>
</dbReference>
<proteinExistence type="inferred from homology"/>
<dbReference type="GO" id="GO:0005737">
    <property type="term" value="C:cytoplasm"/>
    <property type="evidence" value="ECO:0007669"/>
    <property type="project" value="UniProtKB-SubCell"/>
</dbReference>
<dbReference type="GO" id="GO:0005694">
    <property type="term" value="C:chromosome"/>
    <property type="evidence" value="ECO:0007669"/>
    <property type="project" value="InterPro"/>
</dbReference>
<protein>
    <recommendedName>
        <fullName evidence="6">Chromosome partition protein Smc</fullName>
    </recommendedName>
</protein>
<keyword evidence="5 6" id="KW-0238">DNA-binding</keyword>
<evidence type="ECO:0000256" key="3">
    <source>
        <dbReference type="ARBA" id="ARBA00022840"/>
    </source>
</evidence>
<evidence type="ECO:0000256" key="2">
    <source>
        <dbReference type="ARBA" id="ARBA00022741"/>
    </source>
</evidence>
<dbReference type="Proteomes" id="UP000004567">
    <property type="component" value="Unassembled WGS sequence"/>
</dbReference>
<evidence type="ECO:0000259" key="7">
    <source>
        <dbReference type="SMART" id="SM00968"/>
    </source>
</evidence>
<evidence type="ECO:0000256" key="5">
    <source>
        <dbReference type="ARBA" id="ARBA00023125"/>
    </source>
</evidence>
<keyword evidence="1 6" id="KW-0963">Cytoplasm</keyword>
<dbReference type="GO" id="GO:0006260">
    <property type="term" value="P:DNA replication"/>
    <property type="evidence" value="ECO:0007669"/>
    <property type="project" value="UniProtKB-UniRule"/>
</dbReference>
<dbReference type="InterPro" id="IPR027417">
    <property type="entry name" value="P-loop_NTPase"/>
</dbReference>
<dbReference type="Pfam" id="PF06470">
    <property type="entry name" value="SMC_hinge"/>
    <property type="match status" value="1"/>
</dbReference>
<name>H4GJT9_9LACO</name>
<dbReference type="Gene3D" id="1.20.5.170">
    <property type="match status" value="1"/>
</dbReference>
<dbReference type="Gene3D" id="3.40.50.300">
    <property type="entry name" value="P-loop containing nucleotide triphosphate hydrolases"/>
    <property type="match status" value="2"/>
</dbReference>
<dbReference type="PANTHER" id="PTHR43977">
    <property type="entry name" value="STRUCTURAL MAINTENANCE OF CHROMOSOMES PROTEIN 3"/>
    <property type="match status" value="1"/>
</dbReference>
<dbReference type="PATRIC" id="fig|1144300.3.peg.1117"/>
<dbReference type="GO" id="GO:0030261">
    <property type="term" value="P:chromosome condensation"/>
    <property type="evidence" value="ECO:0007669"/>
    <property type="project" value="InterPro"/>
</dbReference>
<comment type="subcellular location">
    <subcellularLocation>
        <location evidence="6">Cytoplasm</location>
    </subcellularLocation>
</comment>
<dbReference type="HAMAP" id="MF_01894">
    <property type="entry name" value="Smc_prok"/>
    <property type="match status" value="1"/>
</dbReference>
<organism evidence="8 9">
    <name type="scientific">Limosilactobacillus gastricus PS3</name>
    <dbReference type="NCBI Taxonomy" id="1144300"/>
    <lineage>
        <taxon>Bacteria</taxon>
        <taxon>Bacillati</taxon>
        <taxon>Bacillota</taxon>
        <taxon>Bacilli</taxon>
        <taxon>Lactobacillales</taxon>
        <taxon>Lactobacillaceae</taxon>
        <taxon>Limosilactobacillus</taxon>
    </lineage>
</organism>
<dbReference type="RefSeq" id="WP_007122322.1">
    <property type="nucleotide sequence ID" value="NZ_AICN01000049.1"/>
</dbReference>
<dbReference type="SUPFAM" id="SSF75553">
    <property type="entry name" value="Smc hinge domain"/>
    <property type="match status" value="1"/>
</dbReference>
<evidence type="ECO:0000256" key="1">
    <source>
        <dbReference type="ARBA" id="ARBA00022490"/>
    </source>
</evidence>
<dbReference type="GO" id="GO:0007059">
    <property type="term" value="P:chromosome segregation"/>
    <property type="evidence" value="ECO:0007669"/>
    <property type="project" value="UniProtKB-UniRule"/>
</dbReference>
<dbReference type="InterPro" id="IPR010935">
    <property type="entry name" value="SMC_hinge"/>
</dbReference>
<evidence type="ECO:0000256" key="4">
    <source>
        <dbReference type="ARBA" id="ARBA00023054"/>
    </source>
</evidence>
<dbReference type="InterPro" id="IPR036277">
    <property type="entry name" value="SMC_hinge_sf"/>
</dbReference>
<feature type="domain" description="SMC hinge" evidence="7">
    <location>
        <begin position="519"/>
        <end position="637"/>
    </location>
</feature>
<comment type="domain">
    <text evidence="6">Contains large globular domains required for ATP hydrolysis at each terminus and a third globular domain forming a flexible hinge near the middle of the molecule. These domains are separated by coiled-coil structures.</text>
</comment>
<dbReference type="GO" id="GO:0005524">
    <property type="term" value="F:ATP binding"/>
    <property type="evidence" value="ECO:0007669"/>
    <property type="project" value="UniProtKB-UniRule"/>
</dbReference>
<dbReference type="STRING" id="1144300.PS3_4958"/>
<dbReference type="CDD" id="cd03278">
    <property type="entry name" value="ABC_SMC_barmotin"/>
    <property type="match status" value="2"/>
</dbReference>
<dbReference type="SMART" id="SM00968">
    <property type="entry name" value="SMC_hinge"/>
    <property type="match status" value="1"/>
</dbReference>
<dbReference type="SUPFAM" id="SSF57997">
    <property type="entry name" value="Tropomyosin"/>
    <property type="match status" value="1"/>
</dbReference>
<dbReference type="InterPro" id="IPR024704">
    <property type="entry name" value="SMC"/>
</dbReference>
<comment type="similarity">
    <text evidence="6">Belongs to the SMC family.</text>
</comment>
<feature type="coiled-coil region" evidence="6">
    <location>
        <begin position="167"/>
        <end position="194"/>
    </location>
</feature>
<feature type="coiled-coil region" evidence="6">
    <location>
        <begin position="283"/>
        <end position="476"/>
    </location>
</feature>
<dbReference type="Gene3D" id="3.30.70.1620">
    <property type="match status" value="1"/>
</dbReference>
<dbReference type="GO" id="GO:0007062">
    <property type="term" value="P:sister chromatid cohesion"/>
    <property type="evidence" value="ECO:0007669"/>
    <property type="project" value="InterPro"/>
</dbReference>
<dbReference type="OrthoDB" id="9808768at2"/>
<comment type="subunit">
    <text evidence="6">Homodimer.</text>
</comment>
<feature type="coiled-coil region" evidence="6">
    <location>
        <begin position="756"/>
        <end position="909"/>
    </location>
</feature>
<reference evidence="8 9" key="1">
    <citation type="journal article" date="2013" name="Genome Announc.">
        <title>Genome Sequence of Lactobacillus gastricus PS3, a Strain Isolated from Human Milk.</title>
        <authorList>
            <person name="Martin V."/>
            <person name="Cardenas N."/>
            <person name="Jimenez E."/>
            <person name="Maldonado A."/>
            <person name="Rodriguez J.M."/>
            <person name="Fernandez L."/>
        </authorList>
    </citation>
    <scope>NUCLEOTIDE SEQUENCE [LARGE SCALE GENOMIC DNA]</scope>
    <source>
        <strain evidence="8 9">PS3</strain>
    </source>
</reference>
<dbReference type="SUPFAM" id="SSF52540">
    <property type="entry name" value="P-loop containing nucleoside triphosphate hydrolases"/>
    <property type="match status" value="1"/>
</dbReference>
<dbReference type="GO" id="GO:0016887">
    <property type="term" value="F:ATP hydrolysis activity"/>
    <property type="evidence" value="ECO:0007669"/>
    <property type="project" value="InterPro"/>
</dbReference>
<comment type="caution">
    <text evidence="8">The sequence shown here is derived from an EMBL/GenBank/DDBJ whole genome shotgun (WGS) entry which is preliminary data.</text>
</comment>
<accession>H4GJT9</accession>
<feature type="binding site" evidence="6">
    <location>
        <begin position="32"/>
        <end position="39"/>
    </location>
    <ligand>
        <name>ATP</name>
        <dbReference type="ChEBI" id="CHEBI:30616"/>
    </ligand>
</feature>
<evidence type="ECO:0000256" key="6">
    <source>
        <dbReference type="HAMAP-Rule" id="MF_01894"/>
    </source>
</evidence>
<dbReference type="NCBIfam" id="TIGR02168">
    <property type="entry name" value="SMC_prok_B"/>
    <property type="match status" value="1"/>
</dbReference>